<name>A0ABR4BXD1_9HELO</name>
<evidence type="ECO:0000313" key="2">
    <source>
        <dbReference type="Proteomes" id="UP001595075"/>
    </source>
</evidence>
<reference evidence="1 2" key="1">
    <citation type="journal article" date="2024" name="Commun. Biol.">
        <title>Comparative genomic analysis of thermophilic fungi reveals convergent evolutionary adaptations and gene losses.</title>
        <authorList>
            <person name="Steindorff A.S."/>
            <person name="Aguilar-Pontes M.V."/>
            <person name="Robinson A.J."/>
            <person name="Andreopoulos B."/>
            <person name="LaButti K."/>
            <person name="Kuo A."/>
            <person name="Mondo S."/>
            <person name="Riley R."/>
            <person name="Otillar R."/>
            <person name="Haridas S."/>
            <person name="Lipzen A."/>
            <person name="Grimwood J."/>
            <person name="Schmutz J."/>
            <person name="Clum A."/>
            <person name="Reid I.D."/>
            <person name="Moisan M.C."/>
            <person name="Butler G."/>
            <person name="Nguyen T.T.M."/>
            <person name="Dewar K."/>
            <person name="Conant G."/>
            <person name="Drula E."/>
            <person name="Henrissat B."/>
            <person name="Hansel C."/>
            <person name="Singer S."/>
            <person name="Hutchinson M.I."/>
            <person name="de Vries R.P."/>
            <person name="Natvig D.O."/>
            <person name="Powell A.J."/>
            <person name="Tsang A."/>
            <person name="Grigoriev I.V."/>
        </authorList>
    </citation>
    <scope>NUCLEOTIDE SEQUENCE [LARGE SCALE GENOMIC DNA]</scope>
    <source>
        <strain evidence="1 2">CBS 494.80</strain>
    </source>
</reference>
<gene>
    <name evidence="1" type="ORF">VTL71DRAFT_7377</name>
</gene>
<organism evidence="1 2">
    <name type="scientific">Oculimacula yallundae</name>
    <dbReference type="NCBI Taxonomy" id="86028"/>
    <lineage>
        <taxon>Eukaryota</taxon>
        <taxon>Fungi</taxon>
        <taxon>Dikarya</taxon>
        <taxon>Ascomycota</taxon>
        <taxon>Pezizomycotina</taxon>
        <taxon>Leotiomycetes</taxon>
        <taxon>Helotiales</taxon>
        <taxon>Ploettnerulaceae</taxon>
        <taxon>Oculimacula</taxon>
    </lineage>
</organism>
<evidence type="ECO:0000313" key="1">
    <source>
        <dbReference type="EMBL" id="KAL2061997.1"/>
    </source>
</evidence>
<sequence length="10" mass="1146">MAARKKNSIK</sequence>
<dbReference type="Proteomes" id="UP001595075">
    <property type="component" value="Unassembled WGS sequence"/>
</dbReference>
<comment type="caution">
    <text evidence="1">The sequence shown here is derived from an EMBL/GenBank/DDBJ whole genome shotgun (WGS) entry which is preliminary data.</text>
</comment>
<keyword evidence="2" id="KW-1185">Reference proteome</keyword>
<proteinExistence type="predicted"/>
<dbReference type="EMBL" id="JAZHXI010000018">
    <property type="protein sequence ID" value="KAL2061997.1"/>
    <property type="molecule type" value="Genomic_DNA"/>
</dbReference>
<protein>
    <submittedName>
        <fullName evidence="1">Uncharacterized protein</fullName>
    </submittedName>
</protein>
<accession>A0ABR4BXD1</accession>